<dbReference type="AlphaFoldDB" id="A0A8J2BN95"/>
<protein>
    <submittedName>
        <fullName evidence="1">Uncharacterized protein</fullName>
    </submittedName>
</protein>
<gene>
    <name evidence="1" type="ORF">MPNT_70061</name>
</gene>
<reference evidence="1" key="1">
    <citation type="submission" date="2021-02" db="EMBL/GenBank/DDBJ databases">
        <authorList>
            <person name="Cremers G."/>
            <person name="Picone N."/>
        </authorList>
    </citation>
    <scope>NUCLEOTIDE SEQUENCE</scope>
    <source>
        <strain evidence="1">PQ17</strain>
    </source>
</reference>
<evidence type="ECO:0000313" key="1">
    <source>
        <dbReference type="EMBL" id="CAF0704534.1"/>
    </source>
</evidence>
<dbReference type="Proteomes" id="UP000663859">
    <property type="component" value="Unassembled WGS sequence"/>
</dbReference>
<organism evidence="1 2">
    <name type="scientific">Candidatus Methylacidithermus pantelleriae</name>
    <dbReference type="NCBI Taxonomy" id="2744239"/>
    <lineage>
        <taxon>Bacteria</taxon>
        <taxon>Pseudomonadati</taxon>
        <taxon>Verrucomicrobiota</taxon>
        <taxon>Methylacidiphilae</taxon>
        <taxon>Methylacidiphilales</taxon>
        <taxon>Methylacidiphilaceae</taxon>
        <taxon>Candidatus Methylacidithermus</taxon>
    </lineage>
</organism>
<proteinExistence type="predicted"/>
<keyword evidence="2" id="KW-1185">Reference proteome</keyword>
<accession>A0A8J2BN95</accession>
<dbReference type="EMBL" id="CAJNOB010000067">
    <property type="protein sequence ID" value="CAF0704534.1"/>
    <property type="molecule type" value="Genomic_DNA"/>
</dbReference>
<evidence type="ECO:0000313" key="2">
    <source>
        <dbReference type="Proteomes" id="UP000663859"/>
    </source>
</evidence>
<sequence>MPSSLAYAQAIAIAQSGLFAAAGQVHRSRPDLEVCDRCGQPRGSSWHKLSQSRGVVPWLGEDLSLSERPSVWCGRR</sequence>
<comment type="caution">
    <text evidence="1">The sequence shown here is derived from an EMBL/GenBank/DDBJ whole genome shotgun (WGS) entry which is preliminary data.</text>
</comment>
<name>A0A8J2BN95_9BACT</name>